<dbReference type="InterPro" id="IPR001303">
    <property type="entry name" value="Aldolase_II/adducin_N"/>
</dbReference>
<keyword evidence="9" id="KW-0119">Carbohydrate metabolism</keyword>
<dbReference type="Proteomes" id="UP000189941">
    <property type="component" value="Unassembled WGS sequence"/>
</dbReference>
<gene>
    <name evidence="15" type="ORF">SAMN02746011_01206</name>
</gene>
<sequence length="235" mass="26549">MTKEIIREMKERVFQANLQLPNWGLVKLTWGNVSEINRELGVIVIKPSGVDYQAMTAEQMVVVDLDGNPLEKSYRPSSDLPTHVYLYKHFANIKAVVHTHSTNAVAWAQAGRSLPVYGTTHADTFYGEVPITRHLTSEEVIEAYEWNTGKVIVETFENQNLDPLAIPAVLVNGHGPFTWGTTTQKAIENNLVLDECCQMAQMTEAVRSNAEKLPQYVLDKHYYRKHGVNAYYGQN</sequence>
<comment type="catalytic activity">
    <reaction evidence="1">
        <text>L-ribulose 5-phosphate = D-xylulose 5-phosphate</text>
        <dbReference type="Rhea" id="RHEA:22368"/>
        <dbReference type="ChEBI" id="CHEBI:57737"/>
        <dbReference type="ChEBI" id="CHEBI:58226"/>
        <dbReference type="EC" id="5.1.3.4"/>
    </reaction>
</comment>
<keyword evidence="5" id="KW-0479">Metal-binding</keyword>
<comment type="cofactor">
    <cofactor evidence="2">
        <name>Zn(2+)</name>
        <dbReference type="ChEBI" id="CHEBI:29105"/>
    </cofactor>
</comment>
<dbReference type="GO" id="GO:0016832">
    <property type="term" value="F:aldehyde-lyase activity"/>
    <property type="evidence" value="ECO:0007669"/>
    <property type="project" value="TreeGrafter"/>
</dbReference>
<evidence type="ECO:0000256" key="11">
    <source>
        <dbReference type="ARBA" id="ARBA00053542"/>
    </source>
</evidence>
<dbReference type="Gene3D" id="3.40.225.10">
    <property type="entry name" value="Class II aldolase/adducin N-terminal domain"/>
    <property type="match status" value="1"/>
</dbReference>
<evidence type="ECO:0000256" key="8">
    <source>
        <dbReference type="ARBA" id="ARBA00023235"/>
    </source>
</evidence>
<dbReference type="EMBL" id="FUWO01000009">
    <property type="protein sequence ID" value="SJZ58171.1"/>
    <property type="molecule type" value="Genomic_DNA"/>
</dbReference>
<evidence type="ECO:0000256" key="2">
    <source>
        <dbReference type="ARBA" id="ARBA00001947"/>
    </source>
</evidence>
<dbReference type="EC" id="5.1.3.4" evidence="4"/>
<evidence type="ECO:0000256" key="4">
    <source>
        <dbReference type="ARBA" id="ARBA00013186"/>
    </source>
</evidence>
<evidence type="ECO:0000256" key="9">
    <source>
        <dbReference type="ARBA" id="ARBA00023277"/>
    </source>
</evidence>
<dbReference type="GO" id="GO:0008742">
    <property type="term" value="F:L-ribulose-phosphate 4-epimerase activity"/>
    <property type="evidence" value="ECO:0007669"/>
    <property type="project" value="UniProtKB-EC"/>
</dbReference>
<organism evidence="15 16">
    <name type="scientific">Globicatella sulfidifaciens DSM 15739</name>
    <dbReference type="NCBI Taxonomy" id="1121925"/>
    <lineage>
        <taxon>Bacteria</taxon>
        <taxon>Bacillati</taxon>
        <taxon>Bacillota</taxon>
        <taxon>Bacilli</taxon>
        <taxon>Lactobacillales</taxon>
        <taxon>Aerococcaceae</taxon>
        <taxon>Globicatella</taxon>
    </lineage>
</organism>
<name>A0A1T4LU53_9LACT</name>
<evidence type="ECO:0000256" key="7">
    <source>
        <dbReference type="ARBA" id="ARBA00022935"/>
    </source>
</evidence>
<keyword evidence="16" id="KW-1185">Reference proteome</keyword>
<dbReference type="InterPro" id="IPR050197">
    <property type="entry name" value="Aldolase_class_II_sugar_metab"/>
</dbReference>
<evidence type="ECO:0000256" key="5">
    <source>
        <dbReference type="ARBA" id="ARBA00022723"/>
    </source>
</evidence>
<evidence type="ECO:0000256" key="6">
    <source>
        <dbReference type="ARBA" id="ARBA00022833"/>
    </source>
</evidence>
<dbReference type="Pfam" id="PF00596">
    <property type="entry name" value="Aldolase_II"/>
    <property type="match status" value="1"/>
</dbReference>
<dbReference type="GO" id="GO:0046872">
    <property type="term" value="F:metal ion binding"/>
    <property type="evidence" value="ECO:0007669"/>
    <property type="project" value="UniProtKB-KW"/>
</dbReference>
<dbReference type="GO" id="GO:0005829">
    <property type="term" value="C:cytosol"/>
    <property type="evidence" value="ECO:0007669"/>
    <property type="project" value="TreeGrafter"/>
</dbReference>
<dbReference type="AlphaFoldDB" id="A0A1T4LU53"/>
<proteinExistence type="inferred from homology"/>
<dbReference type="STRING" id="1121925.SAMN02746011_01206"/>
<feature type="domain" description="Class II aldolase/adducin N-terminal" evidence="14">
    <location>
        <begin position="11"/>
        <end position="201"/>
    </location>
</feature>
<dbReference type="InterPro" id="IPR036409">
    <property type="entry name" value="Aldolase_II/adducin_N_sf"/>
</dbReference>
<dbReference type="PANTHER" id="PTHR22789">
    <property type="entry name" value="FUCULOSE PHOSPHATE ALDOLASE"/>
    <property type="match status" value="1"/>
</dbReference>
<evidence type="ECO:0000256" key="3">
    <source>
        <dbReference type="ARBA" id="ARBA00010037"/>
    </source>
</evidence>
<evidence type="ECO:0000313" key="16">
    <source>
        <dbReference type="Proteomes" id="UP000189941"/>
    </source>
</evidence>
<keyword evidence="6" id="KW-0862">Zinc</keyword>
<dbReference type="GO" id="GO:0019568">
    <property type="term" value="P:arabinose catabolic process"/>
    <property type="evidence" value="ECO:0007669"/>
    <property type="project" value="UniProtKB-KW"/>
</dbReference>
<keyword evidence="8" id="KW-0413">Isomerase</keyword>
<evidence type="ECO:0000256" key="13">
    <source>
        <dbReference type="ARBA" id="ARBA00074961"/>
    </source>
</evidence>
<comment type="pathway">
    <text evidence="12">Carbohydrate degradation; L-arabinose degradation via L-ribulose; D-xylulose 5-phosphate from L-arabinose (bacterial route): step 3/3.</text>
</comment>
<comment type="similarity">
    <text evidence="3">Belongs to the aldolase class II family. AraD/FucA subfamily.</text>
</comment>
<evidence type="ECO:0000256" key="12">
    <source>
        <dbReference type="ARBA" id="ARBA00060520"/>
    </source>
</evidence>
<dbReference type="PANTHER" id="PTHR22789:SF8">
    <property type="entry name" value="L-RIBULOSE-5-PHOSPHATE 4-EPIMERASE SGBE"/>
    <property type="match status" value="1"/>
</dbReference>
<reference evidence="16" key="1">
    <citation type="submission" date="2017-02" db="EMBL/GenBank/DDBJ databases">
        <authorList>
            <person name="Varghese N."/>
            <person name="Submissions S."/>
        </authorList>
    </citation>
    <scope>NUCLEOTIDE SEQUENCE [LARGE SCALE GENOMIC DNA]</scope>
    <source>
        <strain evidence="16">DSM 15739</strain>
    </source>
</reference>
<evidence type="ECO:0000256" key="10">
    <source>
        <dbReference type="ARBA" id="ARBA00032206"/>
    </source>
</evidence>
<evidence type="ECO:0000256" key="1">
    <source>
        <dbReference type="ARBA" id="ARBA00001726"/>
    </source>
</evidence>
<dbReference type="FunFam" id="3.40.225.10:FF:000001">
    <property type="entry name" value="L-ribulose-5-phosphate 4-epimerase UlaF"/>
    <property type="match status" value="1"/>
</dbReference>
<evidence type="ECO:0000259" key="14">
    <source>
        <dbReference type="SMART" id="SM01007"/>
    </source>
</evidence>
<keyword evidence="7" id="KW-0054">Arabinose catabolism</keyword>
<evidence type="ECO:0000313" key="15">
    <source>
        <dbReference type="EMBL" id="SJZ58171.1"/>
    </source>
</evidence>
<dbReference type="SMART" id="SM01007">
    <property type="entry name" value="Aldolase_II"/>
    <property type="match status" value="1"/>
</dbReference>
<protein>
    <recommendedName>
        <fullName evidence="13">L-ribulose-5-phosphate 4-epimerase</fullName>
        <ecNumber evidence="4">5.1.3.4</ecNumber>
    </recommendedName>
    <alternativeName>
        <fullName evidence="10">Phosphoribulose isomerase</fullName>
    </alternativeName>
</protein>
<dbReference type="SUPFAM" id="SSF53639">
    <property type="entry name" value="AraD/HMP-PK domain-like"/>
    <property type="match status" value="1"/>
</dbReference>
<comment type="function">
    <text evidence="11">Involved in the degradation of L-arabinose. Catalyzes the interconversion of L-ribulose 5-phosphate (LRu5P) and D-xylulose 5-phosphate (D-Xu5P) via a retroaldol/aldol mechanism (carbon-carbon bond cleavage analogous to a class II aldolase reaction).</text>
</comment>
<dbReference type="NCBIfam" id="NF006047">
    <property type="entry name" value="PRK08193.1"/>
    <property type="match status" value="1"/>
</dbReference>
<accession>A0A1T4LU53</accession>